<dbReference type="AlphaFoldDB" id="A0AAD4N240"/>
<protein>
    <submittedName>
        <fullName evidence="1">Uncharacterized protein</fullName>
    </submittedName>
</protein>
<dbReference type="Proteomes" id="UP001201812">
    <property type="component" value="Unassembled WGS sequence"/>
</dbReference>
<proteinExistence type="predicted"/>
<accession>A0AAD4N240</accession>
<evidence type="ECO:0000313" key="1">
    <source>
        <dbReference type="EMBL" id="KAI1711124.1"/>
    </source>
</evidence>
<comment type="caution">
    <text evidence="1">The sequence shown here is derived from an EMBL/GenBank/DDBJ whole genome shotgun (WGS) entry which is preliminary data.</text>
</comment>
<dbReference type="EMBL" id="JAKKPZ010000023">
    <property type="protein sequence ID" value="KAI1711124.1"/>
    <property type="molecule type" value="Genomic_DNA"/>
</dbReference>
<evidence type="ECO:0000313" key="2">
    <source>
        <dbReference type="Proteomes" id="UP001201812"/>
    </source>
</evidence>
<organism evidence="1 2">
    <name type="scientific">Ditylenchus destructor</name>
    <dbReference type="NCBI Taxonomy" id="166010"/>
    <lineage>
        <taxon>Eukaryota</taxon>
        <taxon>Metazoa</taxon>
        <taxon>Ecdysozoa</taxon>
        <taxon>Nematoda</taxon>
        <taxon>Chromadorea</taxon>
        <taxon>Rhabditida</taxon>
        <taxon>Tylenchina</taxon>
        <taxon>Tylenchomorpha</taxon>
        <taxon>Sphaerularioidea</taxon>
        <taxon>Anguinidae</taxon>
        <taxon>Anguininae</taxon>
        <taxon>Ditylenchus</taxon>
    </lineage>
</organism>
<name>A0AAD4N240_9BILA</name>
<gene>
    <name evidence="1" type="ORF">DdX_10374</name>
</gene>
<keyword evidence="2" id="KW-1185">Reference proteome</keyword>
<sequence length="108" mass="12770">MILSLNIYEIRRNIRQSIRHAREVKGRFGVLKRYSMKQIIVFTLFAIPAWHYMGLMLETHIENEAEDKKITNTPRDMTYSVGANEYDHVHVHKRPLVDVLTAEYPLDD</sequence>
<reference evidence="1" key="1">
    <citation type="submission" date="2022-01" db="EMBL/GenBank/DDBJ databases">
        <title>Genome Sequence Resource for Two Populations of Ditylenchus destructor, the Migratory Endoparasitic Phytonematode.</title>
        <authorList>
            <person name="Zhang H."/>
            <person name="Lin R."/>
            <person name="Xie B."/>
        </authorList>
    </citation>
    <scope>NUCLEOTIDE SEQUENCE</scope>
    <source>
        <strain evidence="1">BazhouSP</strain>
    </source>
</reference>